<accession>A0A024B427</accession>
<dbReference type="Proteomes" id="UP000026906">
    <property type="component" value="Segment"/>
</dbReference>
<evidence type="ECO:0000313" key="2">
    <source>
        <dbReference type="Proteomes" id="UP000026906"/>
    </source>
</evidence>
<dbReference type="KEGG" id="vg:19525940"/>
<keyword evidence="2" id="KW-1185">Reference proteome</keyword>
<reference evidence="2" key="1">
    <citation type="submission" date="2014-09" db="EMBL/GenBank/DDBJ databases">
        <authorList>
            <person name="Sauder A.B."/>
            <person name="McKenzie Q.R."/>
            <person name="Temple L.M."/>
            <person name="Alexis B.K."/>
            <person name="Al-Atrache Z."/>
            <person name="Lewis L.O."/>
            <person name="Loesser-Casey K.E."/>
            <person name="Mitchell K.J."/>
        </authorList>
    </citation>
    <scope>NUCLEOTIDE SEQUENCE [LARGE SCALE GENOMIC DNA]</scope>
</reference>
<dbReference type="GeneID" id="19525940"/>
<evidence type="ECO:0000313" key="1">
    <source>
        <dbReference type="EMBL" id="AHZ10813.1"/>
    </source>
</evidence>
<dbReference type="EMBL" id="KJ489401">
    <property type="protein sequence ID" value="AHZ10813.1"/>
    <property type="molecule type" value="Genomic_DNA"/>
</dbReference>
<proteinExistence type="predicted"/>
<name>A0A024B427_9CAUD</name>
<sequence>MIRTNQWRGNMLDAVKEYNELYQNWKELHETLDEAIEMGADAAYIISLGRDIITTDYALKEAGSRMYNEIY</sequence>
<protein>
    <submittedName>
        <fullName evidence="1">Uncharacterized protein</fullName>
    </submittedName>
</protein>
<dbReference type="RefSeq" id="YP_009036302.1">
    <property type="nucleotide sequence ID" value="NC_024211.1"/>
</dbReference>
<organism evidence="1 2">
    <name type="scientific">Bacillus phage Megatron</name>
    <dbReference type="NCBI Taxonomy" id="1486661"/>
    <lineage>
        <taxon>Viruses</taxon>
        <taxon>Duplodnaviria</taxon>
        <taxon>Heunggongvirae</taxon>
        <taxon>Uroviricota</taxon>
        <taxon>Caudoviricetes</taxon>
        <taxon>Herelleviridae</taxon>
        <taxon>Bastillevirinae</taxon>
        <taxon>Wphvirus</taxon>
        <taxon>Wphvirus megatron</taxon>
    </lineage>
</organism>